<dbReference type="AlphaFoldDB" id="A0A4V2MV01"/>
<keyword evidence="1" id="KW-0677">Repeat</keyword>
<organism evidence="3 4">
    <name type="scientific">Steccherinum ochraceum</name>
    <dbReference type="NCBI Taxonomy" id="92696"/>
    <lineage>
        <taxon>Eukaryota</taxon>
        <taxon>Fungi</taxon>
        <taxon>Dikarya</taxon>
        <taxon>Basidiomycota</taxon>
        <taxon>Agaricomycotina</taxon>
        <taxon>Agaricomycetes</taxon>
        <taxon>Polyporales</taxon>
        <taxon>Steccherinaceae</taxon>
        <taxon>Steccherinum</taxon>
    </lineage>
</organism>
<dbReference type="Proteomes" id="UP000292702">
    <property type="component" value="Unassembled WGS sequence"/>
</dbReference>
<dbReference type="PANTHER" id="PTHR10039">
    <property type="entry name" value="AMELOGENIN"/>
    <property type="match status" value="1"/>
</dbReference>
<dbReference type="InterPro" id="IPR059179">
    <property type="entry name" value="MLKL-like_MCAfunc"/>
</dbReference>
<dbReference type="Gene3D" id="3.40.50.300">
    <property type="entry name" value="P-loop containing nucleotide triphosphate hydrolases"/>
    <property type="match status" value="1"/>
</dbReference>
<accession>A0A4V2MV01</accession>
<dbReference type="PANTHER" id="PTHR10039:SF14">
    <property type="entry name" value="NACHT DOMAIN-CONTAINING PROTEIN"/>
    <property type="match status" value="1"/>
</dbReference>
<gene>
    <name evidence="3" type="ORF">EIP91_009923</name>
</gene>
<evidence type="ECO:0000259" key="2">
    <source>
        <dbReference type="Pfam" id="PF24883"/>
    </source>
</evidence>
<dbReference type="Pfam" id="PF24883">
    <property type="entry name" value="NPHP3_N"/>
    <property type="match status" value="1"/>
</dbReference>
<dbReference type="SUPFAM" id="SSF52540">
    <property type="entry name" value="P-loop containing nucleoside triphosphate hydrolases"/>
    <property type="match status" value="1"/>
</dbReference>
<keyword evidence="4" id="KW-1185">Reference proteome</keyword>
<reference evidence="3 4" key="1">
    <citation type="submission" date="2018-11" db="EMBL/GenBank/DDBJ databases">
        <title>Genome assembly of Steccherinum ochraceum LE-BIN_3174, the white-rot fungus of the Steccherinaceae family (The Residual Polyporoid clade, Polyporales, Basidiomycota).</title>
        <authorList>
            <person name="Fedorova T.V."/>
            <person name="Glazunova O.A."/>
            <person name="Landesman E.O."/>
            <person name="Moiseenko K.V."/>
            <person name="Psurtseva N.V."/>
            <person name="Savinova O.S."/>
            <person name="Shakhova N.V."/>
            <person name="Tyazhelova T.V."/>
            <person name="Vasina D.V."/>
        </authorList>
    </citation>
    <scope>NUCLEOTIDE SEQUENCE [LARGE SCALE GENOMIC DNA]</scope>
    <source>
        <strain evidence="3 4">LE-BIN_3174</strain>
    </source>
</reference>
<dbReference type="EMBL" id="RWJN01000581">
    <property type="protein sequence ID" value="TCD60537.1"/>
    <property type="molecule type" value="Genomic_DNA"/>
</dbReference>
<protein>
    <recommendedName>
        <fullName evidence="2">Nephrocystin 3-like N-terminal domain-containing protein</fullName>
    </recommendedName>
</protein>
<sequence>MGPRQLEGGMRVRCVQLQQRGGLLAKLRKLPAHKSLWHPHSQAHTDHSSSFLTSFHATIYLMREHAKKFLGLLKPTDSRLAISSFAHGSAYSFSSPHPSSNPSRSSTPVPPSIVLSDESVGIAPVSPLPPQTTGGLQVPSGSGVPDLRAASTLTPASPSTSQLNVAASSLESQAWTKAWAGFKDFALLAGQTLETSLPLIAAAVDTVPIAKGVVAGLVAVLEIAKTTKDNKEKIGSTISRLERLEEMVRRGSQQVQYTWNNHGFRLADVLRTLVDMKKRNIISGFMASKHDQDQVLDCVSRIDVVLSDFDLELGIQTLDTVVQVQEGLNNLTALVSEGLASTSSRMRLNYSEDMEYHAAQKARKRTACLEGTRTQILEELNSWIAEENVPLLWLNGMAGTGKSTIADSFFASLENNNDVHVAAAFCSRDSEKTDDIFRILPSLAYQLTYSYKAYHSALEVALKNEPSLQQLDLPAQLAKLILTPLCKIPDGCVSPVLFLIDAPDECRGDQIHDTFVDTLLSWADRLCKARVKVFISSRPAPAISVKFKAGASGRPRGRMIVLSETSSEDTHHDIWAYVQKQLQNVKEKDVSFTFSSDDVDTITEASHPLFIFASTVCAHISGRDTEGFHVDHDERLKRIKLHISSAKKHASASSGGSSEGNVDQIMVSLGGLYQIVLADAFRFDSVERAEKATSVLACIILLFWPLDSAALAELLGGNYTSQKIRGLLRGLHSVINAPDDDTQPIRAIHASFHDYLISPGPKPLSIVPSFHHRELALRCIQLMTRMLVKDNMCNLRVHAWYSREEIEKRRRTFISPALEYACQHWLAHLAAAKRGSGLDCVVVPLLKFVSECLLRWIEVLVIVQGSYWSDGDKSPAQRLGTVLSVGDALLA</sequence>
<evidence type="ECO:0000256" key="1">
    <source>
        <dbReference type="ARBA" id="ARBA00022737"/>
    </source>
</evidence>
<comment type="caution">
    <text evidence="3">The sequence shown here is derived from an EMBL/GenBank/DDBJ whole genome shotgun (WGS) entry which is preliminary data.</text>
</comment>
<dbReference type="CDD" id="cd21037">
    <property type="entry name" value="MLKL_NTD"/>
    <property type="match status" value="1"/>
</dbReference>
<proteinExistence type="predicted"/>
<evidence type="ECO:0000313" key="4">
    <source>
        <dbReference type="Proteomes" id="UP000292702"/>
    </source>
</evidence>
<dbReference type="InterPro" id="IPR027417">
    <property type="entry name" value="P-loop_NTPase"/>
</dbReference>
<name>A0A4V2MV01_9APHY</name>
<dbReference type="STRING" id="92696.A0A4V2MV01"/>
<dbReference type="InterPro" id="IPR056884">
    <property type="entry name" value="NPHP3-like_N"/>
</dbReference>
<feature type="domain" description="Nephrocystin 3-like N-terminal" evidence="2">
    <location>
        <begin position="372"/>
        <end position="538"/>
    </location>
</feature>
<evidence type="ECO:0000313" key="3">
    <source>
        <dbReference type="EMBL" id="TCD60537.1"/>
    </source>
</evidence>
<dbReference type="OrthoDB" id="2800734at2759"/>